<dbReference type="PANTHER" id="PTHR10357">
    <property type="entry name" value="ALPHA-AMYLASE FAMILY MEMBER"/>
    <property type="match status" value="1"/>
</dbReference>
<dbReference type="InterPro" id="IPR014756">
    <property type="entry name" value="Ig_E-set"/>
</dbReference>
<dbReference type="GO" id="GO:0004558">
    <property type="term" value="F:alpha-1,4-glucosidase activity"/>
    <property type="evidence" value="ECO:0007669"/>
    <property type="project" value="InterPro"/>
</dbReference>
<dbReference type="InterPro" id="IPR013780">
    <property type="entry name" value="Glyco_hydro_b"/>
</dbReference>
<dbReference type="SMART" id="SM00642">
    <property type="entry name" value="Aamy"/>
    <property type="match status" value="1"/>
</dbReference>
<evidence type="ECO:0000256" key="4">
    <source>
        <dbReference type="PIRSR" id="PIRSR036918-51"/>
    </source>
</evidence>
<dbReference type="InterPro" id="IPR004185">
    <property type="entry name" value="Glyco_hydro_13_lg-like_dom"/>
</dbReference>
<dbReference type="GO" id="GO:0005737">
    <property type="term" value="C:cytoplasm"/>
    <property type="evidence" value="ECO:0007669"/>
    <property type="project" value="InterPro"/>
</dbReference>
<dbReference type="Proteomes" id="UP000094165">
    <property type="component" value="Unassembled WGS sequence"/>
</dbReference>
<feature type="site" description="Transition state stabilizer" evidence="4">
    <location>
        <position position="450"/>
    </location>
</feature>
<dbReference type="Pfam" id="PF00128">
    <property type="entry name" value="Alpha-amylase"/>
    <property type="match status" value="1"/>
</dbReference>
<evidence type="ECO:0000313" key="6">
    <source>
        <dbReference type="EMBL" id="OEE77107.1"/>
    </source>
</evidence>
<dbReference type="SUPFAM" id="SSF81296">
    <property type="entry name" value="E set domains"/>
    <property type="match status" value="1"/>
</dbReference>
<dbReference type="RefSeq" id="WP_017051296.1">
    <property type="nucleotide sequence ID" value="NZ_AJYW02000094.1"/>
</dbReference>
<evidence type="ECO:0000259" key="5">
    <source>
        <dbReference type="SMART" id="SM00642"/>
    </source>
</evidence>
<evidence type="ECO:0000256" key="1">
    <source>
        <dbReference type="ARBA" id="ARBA00022801"/>
    </source>
</evidence>
<proteinExistence type="predicted"/>
<dbReference type="InterPro" id="IPR017069">
    <property type="entry name" value="MalZ"/>
</dbReference>
<keyword evidence="2" id="KW-0326">Glycosidase</keyword>
<gene>
    <name evidence="6" type="ORF">A130_04500</name>
</gene>
<reference evidence="6 7" key="1">
    <citation type="journal article" date="2012" name="Science">
        <title>Ecological populations of bacteria act as socially cohesive units of antibiotic production and resistance.</title>
        <authorList>
            <person name="Cordero O.X."/>
            <person name="Wildschutte H."/>
            <person name="Kirkup B."/>
            <person name="Proehl S."/>
            <person name="Ngo L."/>
            <person name="Hussain F."/>
            <person name="Le Roux F."/>
            <person name="Mincer T."/>
            <person name="Polz M.F."/>
        </authorList>
    </citation>
    <scope>NUCLEOTIDE SEQUENCE [LARGE SCALE GENOMIC DNA]</scope>
    <source>
        <strain evidence="6 7">FF-238</strain>
    </source>
</reference>
<evidence type="ECO:0000256" key="3">
    <source>
        <dbReference type="PIRSR" id="PIRSR036918-50"/>
    </source>
</evidence>
<comment type="caution">
    <text evidence="6">The sequence shown here is derived from an EMBL/GenBank/DDBJ whole genome shotgun (WGS) entry which is preliminary data.</text>
</comment>
<dbReference type="NCBIfam" id="NF008051">
    <property type="entry name" value="PRK10785.1"/>
    <property type="match status" value="1"/>
</dbReference>
<feature type="domain" description="Glycosyl hydrolase family 13 catalytic" evidence="5">
    <location>
        <begin position="126"/>
        <end position="522"/>
    </location>
</feature>
<dbReference type="GO" id="GO:0005975">
    <property type="term" value="P:carbohydrate metabolic process"/>
    <property type="evidence" value="ECO:0007669"/>
    <property type="project" value="InterPro"/>
</dbReference>
<dbReference type="SUPFAM" id="SSF51445">
    <property type="entry name" value="(Trans)glycosidases"/>
    <property type="match status" value="1"/>
</dbReference>
<organism evidence="6 7">
    <name type="scientific">Vibrio genomosp. F6 str. FF-238</name>
    <dbReference type="NCBI Taxonomy" id="1191298"/>
    <lineage>
        <taxon>Bacteria</taxon>
        <taxon>Pseudomonadati</taxon>
        <taxon>Pseudomonadota</taxon>
        <taxon>Gammaproteobacteria</taxon>
        <taxon>Vibrionales</taxon>
        <taxon>Vibrionaceae</taxon>
        <taxon>Vibrio</taxon>
    </lineage>
</organism>
<accession>A0A1E5D174</accession>
<dbReference type="CDD" id="cd11338">
    <property type="entry name" value="AmyAc_CMD"/>
    <property type="match status" value="1"/>
</dbReference>
<dbReference type="PANTHER" id="PTHR10357:SF210">
    <property type="entry name" value="MALTODEXTRIN GLUCOSIDASE"/>
    <property type="match status" value="1"/>
</dbReference>
<dbReference type="PIRSF" id="PIRSF036918">
    <property type="entry name" value="Maltodextrin_glucosidase"/>
    <property type="match status" value="1"/>
</dbReference>
<dbReference type="Gene3D" id="2.60.40.10">
    <property type="entry name" value="Immunoglobulins"/>
    <property type="match status" value="1"/>
</dbReference>
<dbReference type="EMBL" id="AJYW02000094">
    <property type="protein sequence ID" value="OEE77107.1"/>
    <property type="molecule type" value="Genomic_DNA"/>
</dbReference>
<feature type="active site" description="Nucleophile" evidence="3">
    <location>
        <position position="338"/>
    </location>
</feature>
<dbReference type="Gene3D" id="3.20.20.80">
    <property type="entry name" value="Glycosidases"/>
    <property type="match status" value="1"/>
</dbReference>
<sequence length="619" mass="70944">MNTPFLYHAQTTDGLSCDNDLLTVVFKTEAIEFDKVQVRHEPDNEEYLVDLHKTHRHGRLQCWEATFVINKDRPLTHYVFKVVIGTQQYWLDAKGVSKRIPAKEFHFKYNATQQPPEWVSKQVFYQIFPDRFCNQDPALNIVTGEYQVKNGTRDVIAKSWGEPVSLQPGEGGIEFYGGDLAGIESKLDYLQDLGITSIYLNPVFSSLSNHKYDTTDYFNIDPHLGTNQQFASLTANIHQREMKIVLDAVFNHTSAEHPWFDKSGKTECGAFHHPDSPYRDYYFFQGESKEYIGWKGVSNLPVLNFENQQVKDYIYQSDDAVIKHWLRSPYNVDGWRFDVIHMLGEGEGAKNNAHYVQEFRKASKQENKDAYVLGEHFFEATSWLQGDQEDGSMNYYGFAHPLRALLAKQDISYDPIDIDACDFVDWLLEAKAKLPWANQLTQLNQMDSHDTARFISLVNGDQALMKIASTLLMTYVGAPCLYYGTEIGLEGGNDPDNRRCFPWGEVGNSPWFSHYQSLIHLRTSSHALQKGWLHPLHVDEKSFVFARVLEQEIVLVAINLSDDELELVLPVWQFGFEGGKAMSLMTEKQDCIIDGGEFRLVLSPLESQIIRLEHTSNVT</sequence>
<dbReference type="InterPro" id="IPR006047">
    <property type="entry name" value="GH13_cat_dom"/>
</dbReference>
<evidence type="ECO:0000313" key="7">
    <source>
        <dbReference type="Proteomes" id="UP000094165"/>
    </source>
</evidence>
<dbReference type="InterPro" id="IPR013783">
    <property type="entry name" value="Ig-like_fold"/>
</dbReference>
<feature type="active site" description="Proton donor" evidence="3">
    <location>
        <position position="375"/>
    </location>
</feature>
<dbReference type="AlphaFoldDB" id="A0A1E5D174"/>
<dbReference type="Gene3D" id="2.60.40.1180">
    <property type="entry name" value="Golgi alpha-mannosidase II"/>
    <property type="match status" value="1"/>
</dbReference>
<evidence type="ECO:0000256" key="2">
    <source>
        <dbReference type="ARBA" id="ARBA00023295"/>
    </source>
</evidence>
<keyword evidence="1" id="KW-0378">Hydrolase</keyword>
<keyword evidence="7" id="KW-1185">Reference proteome</keyword>
<name>A0A1E5D174_9VIBR</name>
<protein>
    <submittedName>
        <fullName evidence="6">Maltodextrin glucosidase</fullName>
    </submittedName>
</protein>
<dbReference type="CDD" id="cd02857">
    <property type="entry name" value="E_set_CDase_PDE_N"/>
    <property type="match status" value="1"/>
</dbReference>
<dbReference type="SUPFAM" id="SSF51011">
    <property type="entry name" value="Glycosyl hydrolase domain"/>
    <property type="match status" value="1"/>
</dbReference>
<dbReference type="InterPro" id="IPR017853">
    <property type="entry name" value="GH"/>
</dbReference>